<feature type="region of interest" description="Disordered" evidence="1">
    <location>
        <begin position="368"/>
        <end position="392"/>
    </location>
</feature>
<evidence type="ECO:0000313" key="4">
    <source>
        <dbReference type="EMBL" id="GBG06908.1"/>
    </source>
</evidence>
<dbReference type="PANTHER" id="PTHR47197">
    <property type="entry name" value="PROTEIN NIRF"/>
    <property type="match status" value="1"/>
</dbReference>
<dbReference type="InterPro" id="IPR051200">
    <property type="entry name" value="Host-pathogen_enzymatic-act"/>
</dbReference>
<dbReference type="EMBL" id="BDQX01000063">
    <property type="protein sequence ID" value="GBG06908.1"/>
    <property type="molecule type" value="Genomic_DNA"/>
</dbReference>
<dbReference type="RefSeq" id="WP_108992060.1">
    <property type="nucleotide sequence ID" value="NZ_BDQX01000063.1"/>
</dbReference>
<name>A0A2R5EPI8_9BACL</name>
<dbReference type="Proteomes" id="UP000245202">
    <property type="component" value="Unassembled WGS sequence"/>
</dbReference>
<dbReference type="PANTHER" id="PTHR47197:SF3">
    <property type="entry name" value="DIHYDRO-HEME D1 DEHYDROGENASE"/>
    <property type="match status" value="1"/>
</dbReference>
<gene>
    <name evidence="4" type="ORF">PAT3040_01450</name>
</gene>
<accession>A0A2R5EPI8</accession>
<feature type="signal peptide" evidence="2">
    <location>
        <begin position="1"/>
        <end position="28"/>
    </location>
</feature>
<dbReference type="SUPFAM" id="SSF101898">
    <property type="entry name" value="NHL repeat"/>
    <property type="match status" value="1"/>
</dbReference>
<dbReference type="InterPro" id="IPR011045">
    <property type="entry name" value="N2O_reductase_N"/>
</dbReference>
<feature type="chain" id="PRO_5039519678" description="SLH domain-containing protein" evidence="2">
    <location>
        <begin position="29"/>
        <end position="812"/>
    </location>
</feature>
<dbReference type="InterPro" id="IPR001119">
    <property type="entry name" value="SLH_dom"/>
</dbReference>
<feature type="domain" description="SLH" evidence="3">
    <location>
        <begin position="684"/>
        <end position="747"/>
    </location>
</feature>
<dbReference type="Gene3D" id="2.130.10.10">
    <property type="entry name" value="YVTN repeat-like/Quinoprotein amine dehydrogenase"/>
    <property type="match status" value="2"/>
</dbReference>
<dbReference type="AlphaFoldDB" id="A0A2R5EPI8"/>
<evidence type="ECO:0000256" key="1">
    <source>
        <dbReference type="SAM" id="MobiDB-lite"/>
    </source>
</evidence>
<proteinExistence type="predicted"/>
<evidence type="ECO:0000256" key="2">
    <source>
        <dbReference type="SAM" id="SignalP"/>
    </source>
</evidence>
<feature type="domain" description="SLH" evidence="3">
    <location>
        <begin position="752"/>
        <end position="812"/>
    </location>
</feature>
<keyword evidence="2" id="KW-0732">Signal</keyword>
<feature type="compositionally biased region" description="Low complexity" evidence="1">
    <location>
        <begin position="378"/>
        <end position="387"/>
    </location>
</feature>
<comment type="caution">
    <text evidence="4">The sequence shown here is derived from an EMBL/GenBank/DDBJ whole genome shotgun (WGS) entry which is preliminary data.</text>
</comment>
<dbReference type="NCBIfam" id="TIGR02276">
    <property type="entry name" value="beta_rpt_yvtn"/>
    <property type="match status" value="5"/>
</dbReference>
<dbReference type="InterPro" id="IPR015943">
    <property type="entry name" value="WD40/YVTN_repeat-like_dom_sf"/>
</dbReference>
<organism evidence="4 5">
    <name type="scientific">Paenibacillus agaridevorans</name>
    <dbReference type="NCBI Taxonomy" id="171404"/>
    <lineage>
        <taxon>Bacteria</taxon>
        <taxon>Bacillati</taxon>
        <taxon>Bacillota</taxon>
        <taxon>Bacilli</taxon>
        <taxon>Bacillales</taxon>
        <taxon>Paenibacillaceae</taxon>
        <taxon>Paenibacillus</taxon>
    </lineage>
</organism>
<sequence>MKAYMKSSKRSAWIVMLAIALFASGFPAGQIAEAAASLSNLSTGGGPHDVAINPQTKRVYVANADSDTVTILKETDAGMVPEATVATGTTPYAVAVNPVTNLVYVVNADSDDMTVIDGATNAASTIAVGERPFAVAVNSVTNKIYVANAGSGNVIVIDGTTLHTQDVAVGDSPFALAVNEATNKVYVANIDSDNVTVIDGATLATETIAVGLGPNAIAVHSSTNRIYVANLFGHNVTVIDGATGNTTTVASGLAPSAVAVNQATNKIYVANKRSGNVTIIDGTNNSTSTVAVGSSPAALAVYEDGNKVYAANFGSNTVTVIDGATHETTQITSGKNPVALAVDQVSAHVYVANFNGNSLTVHRANRIVPENPEGGGNTTPPNGAETGSNGITAVPGGLKLDPSTAAIRVAPDADGTSVYEAILHADPLIKAFDMLADKEQDERTVTFEVTGTEPVRRVGIPAKAILDAARLDSDVFIRIKADNADYRLPVHLPPLVSLLKKLGQEQTDKAVVYVWMRTITDPDAKRIVDHLAETDIALLGDIVEFTLYVETGDNSYTISDFGSTYVARSLYLAGNVDASRSTAVVIDPVSYNVSFVPSVFNTTNGITEATMYRNTNSLYAVVHAKKSFTDLQGHWSKSDVDLLASKQIVKGISQTSFAPDNPVTRAEFVSLLVRALGLVEDDSYAEKFSDISAADWFAGAVGAASRASVISGFEDGSFRPKATITREQMAVMLSNALKFANKTAGAPGMLDLQAFEDHADINRWAVAAMADIVHSHIFKGVTETRLVPQGTVTRAQATVSIKRFLQTANFIN</sequence>
<dbReference type="SUPFAM" id="SSF50974">
    <property type="entry name" value="Nitrous oxide reductase, N-terminal domain"/>
    <property type="match status" value="1"/>
</dbReference>
<dbReference type="PROSITE" id="PS51272">
    <property type="entry name" value="SLH"/>
    <property type="match status" value="3"/>
</dbReference>
<evidence type="ECO:0000259" key="3">
    <source>
        <dbReference type="PROSITE" id="PS51272"/>
    </source>
</evidence>
<keyword evidence="5" id="KW-1185">Reference proteome</keyword>
<feature type="domain" description="SLH" evidence="3">
    <location>
        <begin position="623"/>
        <end position="683"/>
    </location>
</feature>
<evidence type="ECO:0000313" key="5">
    <source>
        <dbReference type="Proteomes" id="UP000245202"/>
    </source>
</evidence>
<reference evidence="4 5" key="1">
    <citation type="submission" date="2017-08" db="EMBL/GenBank/DDBJ databases">
        <title>Substantial Increase in Enzyme Production by Combined Drug-Resistance Mutations in Paenibacillus agaridevorans.</title>
        <authorList>
            <person name="Tanaka Y."/>
            <person name="Funane K."/>
            <person name="Hosaka T."/>
            <person name="Shiwa Y."/>
            <person name="Fujita N."/>
            <person name="Miyazaki T."/>
            <person name="Yoshikawa H."/>
            <person name="Murakami K."/>
            <person name="Kasahara K."/>
            <person name="Inaoka T."/>
            <person name="Hiraga Y."/>
            <person name="Ochi K."/>
        </authorList>
    </citation>
    <scope>NUCLEOTIDE SEQUENCE [LARGE SCALE GENOMIC DNA]</scope>
    <source>
        <strain evidence="4 5">T-3040</strain>
    </source>
</reference>
<dbReference type="Pfam" id="PF00395">
    <property type="entry name" value="SLH"/>
    <property type="match status" value="2"/>
</dbReference>
<dbReference type="InterPro" id="IPR011964">
    <property type="entry name" value="YVTN_b-propeller_repeat"/>
</dbReference>
<protein>
    <recommendedName>
        <fullName evidence="3">SLH domain-containing protein</fullName>
    </recommendedName>
</protein>